<comment type="caution">
    <text evidence="2">The sequence shown here is derived from an EMBL/GenBank/DDBJ whole genome shotgun (WGS) entry which is preliminary data.</text>
</comment>
<accession>A0ABQ8GKX9</accession>
<feature type="transmembrane region" description="Helical" evidence="1">
    <location>
        <begin position="35"/>
        <end position="64"/>
    </location>
</feature>
<dbReference type="Proteomes" id="UP000774617">
    <property type="component" value="Unassembled WGS sequence"/>
</dbReference>
<name>A0ABQ8GKX9_9PEZI</name>
<keyword evidence="1" id="KW-1133">Transmembrane helix</keyword>
<evidence type="ECO:0000313" key="3">
    <source>
        <dbReference type="Proteomes" id="UP000774617"/>
    </source>
</evidence>
<organism evidence="2 3">
    <name type="scientific">Macrophomina phaseolina</name>
    <dbReference type="NCBI Taxonomy" id="35725"/>
    <lineage>
        <taxon>Eukaryota</taxon>
        <taxon>Fungi</taxon>
        <taxon>Dikarya</taxon>
        <taxon>Ascomycota</taxon>
        <taxon>Pezizomycotina</taxon>
        <taxon>Dothideomycetes</taxon>
        <taxon>Dothideomycetes incertae sedis</taxon>
        <taxon>Botryosphaeriales</taxon>
        <taxon>Botryosphaeriaceae</taxon>
        <taxon>Macrophomina</taxon>
    </lineage>
</organism>
<sequence>MSKSCGCVLSAILIFRCLCFCFVCFNHFPFSLNAWFFLGVLSFLHLPLTFELSLSVSVSVCLGFDSRCGW</sequence>
<proteinExistence type="predicted"/>
<evidence type="ECO:0000256" key="1">
    <source>
        <dbReference type="SAM" id="Phobius"/>
    </source>
</evidence>
<evidence type="ECO:0008006" key="4">
    <source>
        <dbReference type="Google" id="ProtNLM"/>
    </source>
</evidence>
<dbReference type="EMBL" id="JAGTJR010000006">
    <property type="protein sequence ID" value="KAH7059079.1"/>
    <property type="molecule type" value="Genomic_DNA"/>
</dbReference>
<gene>
    <name evidence="2" type="ORF">B0J12DRAFT_382576</name>
</gene>
<keyword evidence="1" id="KW-0812">Transmembrane</keyword>
<keyword evidence="1" id="KW-0472">Membrane</keyword>
<evidence type="ECO:0000313" key="2">
    <source>
        <dbReference type="EMBL" id="KAH7059079.1"/>
    </source>
</evidence>
<keyword evidence="3" id="KW-1185">Reference proteome</keyword>
<reference evidence="2 3" key="1">
    <citation type="journal article" date="2021" name="Nat. Commun.">
        <title>Genetic determinants of endophytism in the Arabidopsis root mycobiome.</title>
        <authorList>
            <person name="Mesny F."/>
            <person name="Miyauchi S."/>
            <person name="Thiergart T."/>
            <person name="Pickel B."/>
            <person name="Atanasova L."/>
            <person name="Karlsson M."/>
            <person name="Huettel B."/>
            <person name="Barry K.W."/>
            <person name="Haridas S."/>
            <person name="Chen C."/>
            <person name="Bauer D."/>
            <person name="Andreopoulos W."/>
            <person name="Pangilinan J."/>
            <person name="LaButti K."/>
            <person name="Riley R."/>
            <person name="Lipzen A."/>
            <person name="Clum A."/>
            <person name="Drula E."/>
            <person name="Henrissat B."/>
            <person name="Kohler A."/>
            <person name="Grigoriev I.V."/>
            <person name="Martin F.M."/>
            <person name="Hacquard S."/>
        </authorList>
    </citation>
    <scope>NUCLEOTIDE SEQUENCE [LARGE SCALE GENOMIC DNA]</scope>
    <source>
        <strain evidence="2 3">MPI-SDFR-AT-0080</strain>
    </source>
</reference>
<protein>
    <recommendedName>
        <fullName evidence="4">Secreted peptide</fullName>
    </recommendedName>
</protein>